<proteinExistence type="inferred from homology"/>
<feature type="domain" description="Exportin-1/Importin-beta-like" evidence="3">
    <location>
        <begin position="112"/>
        <end position="172"/>
    </location>
</feature>
<dbReference type="GO" id="GO:0042565">
    <property type="term" value="C:RNA nuclear export complex"/>
    <property type="evidence" value="ECO:0007669"/>
    <property type="project" value="TreeGrafter"/>
</dbReference>
<dbReference type="InterPro" id="IPR013598">
    <property type="entry name" value="Exportin-1/Importin-b-like"/>
</dbReference>
<evidence type="ECO:0000259" key="3">
    <source>
        <dbReference type="Pfam" id="PF08389"/>
    </source>
</evidence>
<feature type="domain" description="Importin N-terminal" evidence="2">
    <location>
        <begin position="38"/>
        <end position="101"/>
    </location>
</feature>
<dbReference type="AlphaFoldDB" id="A0A7R9HF12"/>
<dbReference type="GO" id="GO:0006611">
    <property type="term" value="P:protein export from nucleus"/>
    <property type="evidence" value="ECO:0007669"/>
    <property type="project" value="InterPro"/>
</dbReference>
<dbReference type="Gene3D" id="1.25.10.10">
    <property type="entry name" value="Leucine-rich Repeat Variant"/>
    <property type="match status" value="1"/>
</dbReference>
<dbReference type="EMBL" id="OD012370">
    <property type="protein sequence ID" value="CAD7416972.1"/>
    <property type="molecule type" value="Genomic_DNA"/>
</dbReference>
<dbReference type="GO" id="GO:0005634">
    <property type="term" value="C:nucleus"/>
    <property type="evidence" value="ECO:0007669"/>
    <property type="project" value="TreeGrafter"/>
</dbReference>
<accession>A0A7R9HF12</accession>
<dbReference type="GO" id="GO:0006405">
    <property type="term" value="P:RNA export from nucleus"/>
    <property type="evidence" value="ECO:0007669"/>
    <property type="project" value="TreeGrafter"/>
</dbReference>
<reference evidence="4" key="1">
    <citation type="submission" date="2020-11" db="EMBL/GenBank/DDBJ databases">
        <authorList>
            <person name="Tran Van P."/>
        </authorList>
    </citation>
    <scope>NUCLEOTIDE SEQUENCE</scope>
</reference>
<organism evidence="4">
    <name type="scientific">Timema poppense</name>
    <name type="common">Walking stick</name>
    <dbReference type="NCBI Taxonomy" id="170557"/>
    <lineage>
        <taxon>Eukaryota</taxon>
        <taxon>Metazoa</taxon>
        <taxon>Ecdysozoa</taxon>
        <taxon>Arthropoda</taxon>
        <taxon>Hexapoda</taxon>
        <taxon>Insecta</taxon>
        <taxon>Pterygota</taxon>
        <taxon>Neoptera</taxon>
        <taxon>Polyneoptera</taxon>
        <taxon>Phasmatodea</taxon>
        <taxon>Timematodea</taxon>
        <taxon>Timematoidea</taxon>
        <taxon>Timematidae</taxon>
        <taxon>Timema</taxon>
    </lineage>
</organism>
<dbReference type="GO" id="GO:0005049">
    <property type="term" value="F:nuclear export signal receptor activity"/>
    <property type="evidence" value="ECO:0007669"/>
    <property type="project" value="InterPro"/>
</dbReference>
<sequence length="208" mass="23886">MEVSTEVVRVAAELSRAIELTMDPCVPQERRMEAYIACDRFKDTSPLCAQCGLYLAQRTGNSHFVRHFGLQLMEHCVKYRWNQISQPEKLFIKENAMKLLAAGAELGLQEHNHIKDALSRVIVEMVKREWPQQWSTLLSELSEACTCGETQTEMVLLIFLRLVEDVALLQASKEHRFCIINLLICCSGQGFGVRNNLRKSDLVKRYRL</sequence>
<dbReference type="Pfam" id="PF08389">
    <property type="entry name" value="Xpo1"/>
    <property type="match status" value="1"/>
</dbReference>
<dbReference type="GO" id="GO:0005737">
    <property type="term" value="C:cytoplasm"/>
    <property type="evidence" value="ECO:0007669"/>
    <property type="project" value="TreeGrafter"/>
</dbReference>
<evidence type="ECO:0008006" key="5">
    <source>
        <dbReference type="Google" id="ProtNLM"/>
    </source>
</evidence>
<dbReference type="Pfam" id="PF03810">
    <property type="entry name" value="IBN_N"/>
    <property type="match status" value="1"/>
</dbReference>
<dbReference type="InterPro" id="IPR045065">
    <property type="entry name" value="XPO1/5"/>
</dbReference>
<evidence type="ECO:0000259" key="2">
    <source>
        <dbReference type="Pfam" id="PF03810"/>
    </source>
</evidence>
<dbReference type="GO" id="GO:0031267">
    <property type="term" value="F:small GTPase binding"/>
    <property type="evidence" value="ECO:0007669"/>
    <property type="project" value="InterPro"/>
</dbReference>
<dbReference type="SUPFAM" id="SSF48371">
    <property type="entry name" value="ARM repeat"/>
    <property type="match status" value="1"/>
</dbReference>
<name>A0A7R9HF12_TIMPO</name>
<dbReference type="InterPro" id="IPR001494">
    <property type="entry name" value="Importin-beta_N"/>
</dbReference>
<dbReference type="InterPro" id="IPR016024">
    <property type="entry name" value="ARM-type_fold"/>
</dbReference>
<dbReference type="InterPro" id="IPR011989">
    <property type="entry name" value="ARM-like"/>
</dbReference>
<dbReference type="PANTHER" id="PTHR11223:SF3">
    <property type="entry name" value="EXPORTIN-5"/>
    <property type="match status" value="1"/>
</dbReference>
<gene>
    <name evidence="4" type="ORF">TPSB3V08_LOCUS11429</name>
</gene>
<evidence type="ECO:0000256" key="1">
    <source>
        <dbReference type="ARBA" id="ARBA00009466"/>
    </source>
</evidence>
<comment type="similarity">
    <text evidence="1">Belongs to the exportin family.</text>
</comment>
<dbReference type="PANTHER" id="PTHR11223">
    <property type="entry name" value="EXPORTIN 1/5"/>
    <property type="match status" value="1"/>
</dbReference>
<protein>
    <recommendedName>
        <fullName evidence="5">Exportin-5</fullName>
    </recommendedName>
</protein>
<dbReference type="GO" id="GO:0003723">
    <property type="term" value="F:RNA binding"/>
    <property type="evidence" value="ECO:0007669"/>
    <property type="project" value="TreeGrafter"/>
</dbReference>
<evidence type="ECO:0000313" key="4">
    <source>
        <dbReference type="EMBL" id="CAD7416972.1"/>
    </source>
</evidence>